<accession>A0A955L9A3</accession>
<keyword evidence="2" id="KW-0489">Methyltransferase</keyword>
<protein>
    <submittedName>
        <fullName evidence="2">Class I SAM-dependent methyltransferase</fullName>
    </submittedName>
</protein>
<dbReference type="Proteomes" id="UP000754563">
    <property type="component" value="Unassembled WGS sequence"/>
</dbReference>
<sequence>MYQSSSDFSAQWDQEAKYYNHKYKHSNEAIYMYEQFVNVPSLLSLFPQRAERVLDIGCGNGIFTKILENRFKTVTGIDLSQNMINAAHKLCPNSEFLKHDIDYGFPEFTYKFNLIIAKLVLMYIKDLSYFVQGVCDNLTTNGSLLVSITHPIRWHMHYEQNKLNGHYVETFGQRFKGYFCESILQKDIGNDPHLKMYFIHRTLETYINTFRAHGFVLQSISEPQVPLSFMIEFPEYQAKSSYPRRLNMRFVKYDSKT</sequence>
<dbReference type="PANTHER" id="PTHR43861">
    <property type="entry name" value="TRANS-ACONITATE 2-METHYLTRANSFERASE-RELATED"/>
    <property type="match status" value="1"/>
</dbReference>
<dbReference type="PANTHER" id="PTHR43861:SF1">
    <property type="entry name" value="TRANS-ACONITATE 2-METHYLTRANSFERASE"/>
    <property type="match status" value="1"/>
</dbReference>
<dbReference type="GO" id="GO:0008168">
    <property type="term" value="F:methyltransferase activity"/>
    <property type="evidence" value="ECO:0007669"/>
    <property type="project" value="UniProtKB-KW"/>
</dbReference>
<dbReference type="Pfam" id="PF13847">
    <property type="entry name" value="Methyltransf_31"/>
    <property type="match status" value="1"/>
</dbReference>
<evidence type="ECO:0000313" key="3">
    <source>
        <dbReference type="Proteomes" id="UP000754563"/>
    </source>
</evidence>
<evidence type="ECO:0000259" key="1">
    <source>
        <dbReference type="Pfam" id="PF13847"/>
    </source>
</evidence>
<feature type="domain" description="Methyltransferase" evidence="1">
    <location>
        <begin position="50"/>
        <end position="150"/>
    </location>
</feature>
<evidence type="ECO:0000313" key="2">
    <source>
        <dbReference type="EMBL" id="MCA9386206.1"/>
    </source>
</evidence>
<dbReference type="GO" id="GO:0032259">
    <property type="term" value="P:methylation"/>
    <property type="evidence" value="ECO:0007669"/>
    <property type="project" value="UniProtKB-KW"/>
</dbReference>
<organism evidence="2 3">
    <name type="scientific">Candidatus Dojkabacteria bacterium</name>
    <dbReference type="NCBI Taxonomy" id="2099670"/>
    <lineage>
        <taxon>Bacteria</taxon>
        <taxon>Candidatus Dojkabacteria</taxon>
    </lineage>
</organism>
<reference evidence="2" key="1">
    <citation type="submission" date="2020-04" db="EMBL/GenBank/DDBJ databases">
        <authorList>
            <person name="Zhang T."/>
        </authorList>
    </citation>
    <scope>NUCLEOTIDE SEQUENCE</scope>
    <source>
        <strain evidence="2">HKST-UBA11</strain>
    </source>
</reference>
<gene>
    <name evidence="2" type="ORF">KC717_06185</name>
</gene>
<dbReference type="EMBL" id="JAGQLH010000097">
    <property type="protein sequence ID" value="MCA9386206.1"/>
    <property type="molecule type" value="Genomic_DNA"/>
</dbReference>
<dbReference type="CDD" id="cd02440">
    <property type="entry name" value="AdoMet_MTases"/>
    <property type="match status" value="1"/>
</dbReference>
<dbReference type="InterPro" id="IPR025714">
    <property type="entry name" value="Methyltranfer_dom"/>
</dbReference>
<name>A0A955L9A3_9BACT</name>
<dbReference type="AlphaFoldDB" id="A0A955L9A3"/>
<proteinExistence type="predicted"/>
<dbReference type="Gene3D" id="3.40.50.150">
    <property type="entry name" value="Vaccinia Virus protein VP39"/>
    <property type="match status" value="1"/>
</dbReference>
<dbReference type="SUPFAM" id="SSF53335">
    <property type="entry name" value="S-adenosyl-L-methionine-dependent methyltransferases"/>
    <property type="match status" value="1"/>
</dbReference>
<comment type="caution">
    <text evidence="2">The sequence shown here is derived from an EMBL/GenBank/DDBJ whole genome shotgun (WGS) entry which is preliminary data.</text>
</comment>
<reference evidence="2" key="2">
    <citation type="journal article" date="2021" name="Microbiome">
        <title>Successional dynamics and alternative stable states in a saline activated sludge microbial community over 9 years.</title>
        <authorList>
            <person name="Wang Y."/>
            <person name="Ye J."/>
            <person name="Ju F."/>
            <person name="Liu L."/>
            <person name="Boyd J.A."/>
            <person name="Deng Y."/>
            <person name="Parks D.H."/>
            <person name="Jiang X."/>
            <person name="Yin X."/>
            <person name="Woodcroft B.J."/>
            <person name="Tyson G.W."/>
            <person name="Hugenholtz P."/>
            <person name="Polz M.F."/>
            <person name="Zhang T."/>
        </authorList>
    </citation>
    <scope>NUCLEOTIDE SEQUENCE</scope>
    <source>
        <strain evidence="2">HKST-UBA11</strain>
    </source>
</reference>
<dbReference type="InterPro" id="IPR029063">
    <property type="entry name" value="SAM-dependent_MTases_sf"/>
</dbReference>
<keyword evidence="2" id="KW-0808">Transferase</keyword>